<proteinExistence type="inferred from homology"/>
<evidence type="ECO:0000256" key="13">
    <source>
        <dbReference type="RuleBase" id="RU004182"/>
    </source>
</evidence>
<dbReference type="Proteomes" id="UP000199556">
    <property type="component" value="Unassembled WGS sequence"/>
</dbReference>
<dbReference type="InterPro" id="IPR005101">
    <property type="entry name" value="Cryptochr/Photolyase_FAD-bd"/>
</dbReference>
<feature type="binding site" evidence="12">
    <location>
        <begin position="238"/>
        <end position="242"/>
    </location>
    <ligand>
        <name>FAD</name>
        <dbReference type="ChEBI" id="CHEBI:57692"/>
    </ligand>
</feature>
<dbReference type="Gene3D" id="1.10.579.10">
    <property type="entry name" value="DNA Cyclobutane Dipyrimidine Photolyase, subunit A, domain 3"/>
    <property type="match status" value="1"/>
</dbReference>
<feature type="binding site" evidence="12">
    <location>
        <position position="226"/>
    </location>
    <ligand>
        <name>FAD</name>
        <dbReference type="ChEBI" id="CHEBI:57692"/>
    </ligand>
</feature>
<keyword evidence="17" id="KW-1185">Reference proteome</keyword>
<comment type="similarity">
    <text evidence="13">Belongs to the DNA photolyase family.</text>
</comment>
<dbReference type="GO" id="GO:0009416">
    <property type="term" value="P:response to light stimulus"/>
    <property type="evidence" value="ECO:0007669"/>
    <property type="project" value="TreeGrafter"/>
</dbReference>
<dbReference type="FunFam" id="1.10.579.10:FF:000003">
    <property type="entry name" value="Deoxyribodipyrimidine photo-lyase"/>
    <property type="match status" value="1"/>
</dbReference>
<evidence type="ECO:0000256" key="6">
    <source>
        <dbReference type="ARBA" id="ARBA00022827"/>
    </source>
</evidence>
<keyword evidence="5 12" id="KW-0285">Flavoprotein</keyword>
<name>A0A1I4Q5Y7_ECTMO</name>
<dbReference type="AlphaFoldDB" id="A0A1I4Q5Y7"/>
<protein>
    <recommendedName>
        <fullName evidence="4">Deoxyribodipyrimidine photo-lyase</fullName>
        <ecNumber evidence="3">4.1.99.3</ecNumber>
    </recommendedName>
    <alternativeName>
        <fullName evidence="8">DNA photolyase</fullName>
    </alternativeName>
    <alternativeName>
        <fullName evidence="11">Photoreactivating enzyme</fullName>
    </alternativeName>
</protein>
<dbReference type="SUPFAM" id="SSF48173">
    <property type="entry name" value="Cryptochrome/photolyase FAD-binding domain"/>
    <property type="match status" value="1"/>
</dbReference>
<keyword evidence="7 13" id="KW-0157">Chromophore</keyword>
<reference evidence="16 17" key="1">
    <citation type="submission" date="2016-10" db="EMBL/GenBank/DDBJ databases">
        <authorList>
            <person name="de Groot N.N."/>
        </authorList>
    </citation>
    <scope>NUCLEOTIDE SEQUENCE [LARGE SCALE GENOMIC DNA]</scope>
    <source>
        <strain evidence="16 17">DSM 4180</strain>
    </source>
</reference>
<evidence type="ECO:0000256" key="5">
    <source>
        <dbReference type="ARBA" id="ARBA00022630"/>
    </source>
</evidence>
<dbReference type="Pfam" id="PF03441">
    <property type="entry name" value="FAD_binding_7"/>
    <property type="match status" value="1"/>
</dbReference>
<dbReference type="GO" id="GO:0071949">
    <property type="term" value="F:FAD binding"/>
    <property type="evidence" value="ECO:0007669"/>
    <property type="project" value="TreeGrafter"/>
</dbReference>
<dbReference type="GO" id="GO:0003904">
    <property type="term" value="F:deoxyribodipyrimidine photo-lyase activity"/>
    <property type="evidence" value="ECO:0007669"/>
    <property type="project" value="UniProtKB-EC"/>
</dbReference>
<dbReference type="InterPro" id="IPR014729">
    <property type="entry name" value="Rossmann-like_a/b/a_fold"/>
</dbReference>
<dbReference type="InterPro" id="IPR036155">
    <property type="entry name" value="Crypto/Photolyase_N_sf"/>
</dbReference>
<dbReference type="Gene3D" id="3.40.50.620">
    <property type="entry name" value="HUPs"/>
    <property type="match status" value="1"/>
</dbReference>
<feature type="binding site" evidence="12">
    <location>
        <begin position="374"/>
        <end position="376"/>
    </location>
    <ligand>
        <name>FAD</name>
        <dbReference type="ChEBI" id="CHEBI:57692"/>
    </ligand>
</feature>
<comment type="similarity">
    <text evidence="2">Belongs to the DNA photolyase class-1 family.</text>
</comment>
<evidence type="ECO:0000259" key="15">
    <source>
        <dbReference type="PROSITE" id="PS51645"/>
    </source>
</evidence>
<dbReference type="InterPro" id="IPR036134">
    <property type="entry name" value="Crypto/Photolyase_FAD-like_sf"/>
</dbReference>
<dbReference type="GO" id="GO:0003677">
    <property type="term" value="F:DNA binding"/>
    <property type="evidence" value="ECO:0007669"/>
    <property type="project" value="TreeGrafter"/>
</dbReference>
<dbReference type="InterPro" id="IPR002081">
    <property type="entry name" value="Cryptochrome/DNA_photolyase_1"/>
</dbReference>
<evidence type="ECO:0000256" key="4">
    <source>
        <dbReference type="ARBA" id="ARBA00014046"/>
    </source>
</evidence>
<organism evidence="16 17">
    <name type="scientific">Ectothiorhodospira mobilis</name>
    <dbReference type="NCBI Taxonomy" id="195064"/>
    <lineage>
        <taxon>Bacteria</taxon>
        <taxon>Pseudomonadati</taxon>
        <taxon>Pseudomonadota</taxon>
        <taxon>Gammaproteobacteria</taxon>
        <taxon>Chromatiales</taxon>
        <taxon>Ectothiorhodospiraceae</taxon>
        <taxon>Ectothiorhodospira</taxon>
    </lineage>
</organism>
<comment type="catalytic activity">
    <reaction evidence="9">
        <text>cyclobutadipyrimidine (in DNA) = 2 pyrimidine residues (in DNA).</text>
        <dbReference type="EC" id="4.1.99.3"/>
    </reaction>
</comment>
<dbReference type="InterPro" id="IPR006050">
    <property type="entry name" value="DNA_photolyase_N"/>
</dbReference>
<dbReference type="PROSITE" id="PS00394">
    <property type="entry name" value="DNA_PHOTOLYASES_1_1"/>
    <property type="match status" value="1"/>
</dbReference>
<evidence type="ECO:0000256" key="11">
    <source>
        <dbReference type="ARBA" id="ARBA00083107"/>
    </source>
</evidence>
<evidence type="ECO:0000256" key="12">
    <source>
        <dbReference type="PIRSR" id="PIRSR602081-1"/>
    </source>
</evidence>
<feature type="region of interest" description="Disordered" evidence="14">
    <location>
        <begin position="226"/>
        <end position="245"/>
    </location>
</feature>
<dbReference type="EMBL" id="FOUO01000003">
    <property type="protein sequence ID" value="SFM35043.1"/>
    <property type="molecule type" value="Genomic_DNA"/>
</dbReference>
<evidence type="ECO:0000256" key="14">
    <source>
        <dbReference type="SAM" id="MobiDB-lite"/>
    </source>
</evidence>
<feature type="region of interest" description="Disordered" evidence="14">
    <location>
        <begin position="159"/>
        <end position="178"/>
    </location>
</feature>
<keyword evidence="6 12" id="KW-0274">FAD</keyword>
<keyword evidence="16" id="KW-0456">Lyase</keyword>
<comment type="function">
    <text evidence="10">Involved in repair of UV radiation-induced DNA damage. Catalyzes the light-dependent monomerization (300-600 nm) of cyclobutyl pyrimidine dimers (in cis-syn configuration), which are formed between adjacent bases on the same DNA strand upon exposure to ultraviolet radiation.</text>
</comment>
<evidence type="ECO:0000256" key="3">
    <source>
        <dbReference type="ARBA" id="ARBA00013149"/>
    </source>
</evidence>
<accession>A0A1I4Q5Y7</accession>
<dbReference type="RefSeq" id="WP_090483839.1">
    <property type="nucleotide sequence ID" value="NZ_FOUO01000003.1"/>
</dbReference>
<evidence type="ECO:0000256" key="1">
    <source>
        <dbReference type="ARBA" id="ARBA00001932"/>
    </source>
</evidence>
<evidence type="ECO:0000313" key="17">
    <source>
        <dbReference type="Proteomes" id="UP000199556"/>
    </source>
</evidence>
<feature type="domain" description="Photolyase/cryptochrome alpha/beta" evidence="15">
    <location>
        <begin position="2"/>
        <end position="131"/>
    </location>
</feature>
<evidence type="ECO:0000313" key="16">
    <source>
        <dbReference type="EMBL" id="SFM35043.1"/>
    </source>
</evidence>
<dbReference type="PANTHER" id="PTHR11455">
    <property type="entry name" value="CRYPTOCHROME"/>
    <property type="match status" value="1"/>
</dbReference>
<dbReference type="PRINTS" id="PR00147">
    <property type="entry name" value="DNAPHOTLYASE"/>
</dbReference>
<dbReference type="OrthoDB" id="9772484at2"/>
<dbReference type="STRING" id="195064.SAMN05421721_103148"/>
<dbReference type="GO" id="GO:0000719">
    <property type="term" value="P:photoreactive repair"/>
    <property type="evidence" value="ECO:0007669"/>
    <property type="project" value="UniProtKB-ARBA"/>
</dbReference>
<dbReference type="EC" id="4.1.99.3" evidence="3"/>
<dbReference type="PROSITE" id="PS51645">
    <property type="entry name" value="PHR_CRY_ALPHA_BETA"/>
    <property type="match status" value="1"/>
</dbReference>
<dbReference type="PANTHER" id="PTHR11455:SF9">
    <property type="entry name" value="CRYPTOCHROME CIRCADIAN CLOCK 5 ISOFORM X1"/>
    <property type="match status" value="1"/>
</dbReference>
<comment type="cofactor">
    <cofactor evidence="1">
        <name>(6R)-5,10-methylene-5,6,7,8-tetrahydrofolate</name>
        <dbReference type="ChEBI" id="CHEBI:15636"/>
    </cofactor>
</comment>
<evidence type="ECO:0000256" key="7">
    <source>
        <dbReference type="ARBA" id="ARBA00022991"/>
    </source>
</evidence>
<dbReference type="Gene3D" id="1.25.40.80">
    <property type="match status" value="1"/>
</dbReference>
<evidence type="ECO:0000256" key="9">
    <source>
        <dbReference type="ARBA" id="ARBA00033999"/>
    </source>
</evidence>
<dbReference type="SUPFAM" id="SSF52425">
    <property type="entry name" value="Cryptochrome/photolyase, N-terminal domain"/>
    <property type="match status" value="1"/>
</dbReference>
<gene>
    <name evidence="16" type="ORF">SAMN05421721_103148</name>
</gene>
<feature type="binding site" evidence="12">
    <location>
        <position position="273"/>
    </location>
    <ligand>
        <name>FAD</name>
        <dbReference type="ChEBI" id="CHEBI:57692"/>
    </ligand>
</feature>
<evidence type="ECO:0000256" key="8">
    <source>
        <dbReference type="ARBA" id="ARBA00031671"/>
    </source>
</evidence>
<sequence>MSITLIWFRRDLRLEDNPALIHALEAGGRILPVYIHAPEEEGEWAPGAAARWWLHHSLQALGGELARRGAPLVIRRGPSRTALEALVRESGAQRVVWNRLYDPAVIRRDREIKAALREQGLEVKSFNAALLMEPWAVSNRSGQPYRVFTPFWKASRALGAERQSPGPSAPAHLPGLSGAPATESVEALDLLPHIPWDTGLAATWQPGEAGARQALARFAEKALEDYDRGRDRPGRTGTSRLSPHLHFGEIGPRQVMAVCTRARERAAGGVDRFLSELGWREFAHHLLFHFPQTPTRPLDRRFEDLPLADPREVPFEAWCHGRTGLPIVDAGMRELWHTGWMHNRVRMITASLLTKNLRAPWLEGARWFWDTLVDADLAANTLGWQWTAGCGADAAPYFRIFNPVLQGERFDAAGDYVRRWVPELAQLPDRHLHRPWEAPAAVLRAAGVDLDRDYPRPVVDLAESRRAALAAFEHIKARPKAD</sequence>
<evidence type="ECO:0000256" key="10">
    <source>
        <dbReference type="ARBA" id="ARBA00059220"/>
    </source>
</evidence>
<evidence type="ECO:0000256" key="2">
    <source>
        <dbReference type="ARBA" id="ARBA00005862"/>
    </source>
</evidence>
<dbReference type="Pfam" id="PF00875">
    <property type="entry name" value="DNA_photolyase"/>
    <property type="match status" value="1"/>
</dbReference>
<comment type="cofactor">
    <cofactor evidence="12">
        <name>FAD</name>
        <dbReference type="ChEBI" id="CHEBI:57692"/>
    </cofactor>
    <text evidence="12">Binds 1 FAD per subunit.</text>
</comment>
<dbReference type="InterPro" id="IPR018394">
    <property type="entry name" value="DNA_photolyase_1_CS_C"/>
</dbReference>